<reference evidence="2 3" key="1">
    <citation type="submission" date="2006-06" db="EMBL/GenBank/DDBJ databases">
        <authorList>
            <person name="Moran M.A."/>
            <person name="Ferriera S."/>
            <person name="Johnson J."/>
            <person name="Kravitz S."/>
            <person name="Beeson K."/>
            <person name="Sutton G."/>
            <person name="Rogers Y.-H."/>
            <person name="Friedman R."/>
            <person name="Frazier M."/>
            <person name="Venter J.C."/>
        </authorList>
    </citation>
    <scope>NUCLEOTIDE SEQUENCE [LARGE SCALE GENOMIC DNA]</scope>
    <source>
        <strain evidence="2 3">E-37</strain>
    </source>
</reference>
<dbReference type="eggNOG" id="ENOG5031QJH">
    <property type="taxonomic scope" value="Bacteria"/>
</dbReference>
<evidence type="ECO:0000313" key="3">
    <source>
        <dbReference type="Proteomes" id="UP000005713"/>
    </source>
</evidence>
<protein>
    <recommendedName>
        <fullName evidence="4">Excalibur calcium-binding domain-containing protein</fullName>
    </recommendedName>
</protein>
<gene>
    <name evidence="2" type="ORF">SSE37_08938</name>
</gene>
<organism evidence="2 3">
    <name type="scientific">Sagittula stellata (strain ATCC 700073 / DSM 11524 / E-37)</name>
    <dbReference type="NCBI Taxonomy" id="388399"/>
    <lineage>
        <taxon>Bacteria</taxon>
        <taxon>Pseudomonadati</taxon>
        <taxon>Pseudomonadota</taxon>
        <taxon>Alphaproteobacteria</taxon>
        <taxon>Rhodobacterales</taxon>
        <taxon>Roseobacteraceae</taxon>
        <taxon>Sagittula</taxon>
    </lineage>
</organism>
<evidence type="ECO:0000313" key="2">
    <source>
        <dbReference type="EMBL" id="EBA09922.1"/>
    </source>
</evidence>
<feature type="region of interest" description="Disordered" evidence="1">
    <location>
        <begin position="196"/>
        <end position="229"/>
    </location>
</feature>
<name>A3JZL9_SAGS3</name>
<comment type="caution">
    <text evidence="2">The sequence shown here is derived from an EMBL/GenBank/DDBJ whole genome shotgun (WGS) entry which is preliminary data.</text>
</comment>
<accession>A3JZL9</accession>
<dbReference type="EMBL" id="AAYA01000002">
    <property type="protein sequence ID" value="EBA09922.1"/>
    <property type="molecule type" value="Genomic_DNA"/>
</dbReference>
<dbReference type="AlphaFoldDB" id="A3JZL9"/>
<proteinExistence type="predicted"/>
<feature type="region of interest" description="Disordered" evidence="1">
    <location>
        <begin position="75"/>
        <end position="101"/>
    </location>
</feature>
<keyword evidence="3" id="KW-1185">Reference proteome</keyword>
<evidence type="ECO:0000256" key="1">
    <source>
        <dbReference type="SAM" id="MobiDB-lite"/>
    </source>
</evidence>
<evidence type="ECO:0008006" key="4">
    <source>
        <dbReference type="Google" id="ProtNLM"/>
    </source>
</evidence>
<sequence>MAALALTACTTSVPDSAAGVVDPGQGVGFNNYDTYRAEREAQLNGTTGQSGVITPPAAVQSGTLDPQDAAAARQAAALNSGQAPIDASPSNPAPQIVENSAGISGENDFNAVSAQRDIAADAALIQQNRAQYQVIQPTDLPTRPGTNRPNIVEYALRTTNPVGTTLYKRSSLRAETRYQNSCGSFASPDLAQEEFLALGGPEKDRKGMDPDGDGYACGWNPAPFRAAKG</sequence>
<dbReference type="Proteomes" id="UP000005713">
    <property type="component" value="Unassembled WGS sequence"/>
</dbReference>